<proteinExistence type="predicted"/>
<feature type="chain" id="PRO_5021324629" description="Bulb-type lectin domain-containing protein" evidence="2">
    <location>
        <begin position="21"/>
        <end position="359"/>
    </location>
</feature>
<dbReference type="Gramene" id="RZC52765">
    <property type="protein sequence ID" value="RZC52765"/>
    <property type="gene ID" value="C5167_021190"/>
</dbReference>
<dbReference type="InterPro" id="IPR001480">
    <property type="entry name" value="Bulb-type_lectin_dom"/>
</dbReference>
<dbReference type="EMBL" id="CM010716">
    <property type="protein sequence ID" value="RZC52765.1"/>
    <property type="molecule type" value="Genomic_DNA"/>
</dbReference>
<evidence type="ECO:0000256" key="1">
    <source>
        <dbReference type="ARBA" id="ARBA00022729"/>
    </source>
</evidence>
<dbReference type="InterPro" id="IPR036426">
    <property type="entry name" value="Bulb-type_lectin_dom_sf"/>
</dbReference>
<dbReference type="PROSITE" id="PS50927">
    <property type="entry name" value="BULB_LECTIN"/>
    <property type="match status" value="1"/>
</dbReference>
<accession>A0A4Y7IZC3</accession>
<dbReference type="PANTHER" id="PTHR47976:SF115">
    <property type="entry name" value="RECEPTOR-LIKE SERINE_THREONINE-PROTEIN KINASE"/>
    <property type="match status" value="1"/>
</dbReference>
<dbReference type="Gene3D" id="2.90.10.10">
    <property type="entry name" value="Bulb-type lectin domain"/>
    <property type="match status" value="1"/>
</dbReference>
<organism evidence="4 5">
    <name type="scientific">Papaver somniferum</name>
    <name type="common">Opium poppy</name>
    <dbReference type="NCBI Taxonomy" id="3469"/>
    <lineage>
        <taxon>Eukaryota</taxon>
        <taxon>Viridiplantae</taxon>
        <taxon>Streptophyta</taxon>
        <taxon>Embryophyta</taxon>
        <taxon>Tracheophyta</taxon>
        <taxon>Spermatophyta</taxon>
        <taxon>Magnoliopsida</taxon>
        <taxon>Ranunculales</taxon>
        <taxon>Papaveraceae</taxon>
        <taxon>Papaveroideae</taxon>
        <taxon>Papaver</taxon>
    </lineage>
</organism>
<evidence type="ECO:0000313" key="4">
    <source>
        <dbReference type="EMBL" id="RZC52765.1"/>
    </source>
</evidence>
<dbReference type="PANTHER" id="PTHR47976">
    <property type="entry name" value="G-TYPE LECTIN S-RECEPTOR-LIKE SERINE/THREONINE-PROTEIN KINASE SD2-5"/>
    <property type="match status" value="1"/>
</dbReference>
<evidence type="ECO:0000259" key="3">
    <source>
        <dbReference type="PROSITE" id="PS50927"/>
    </source>
</evidence>
<dbReference type="AlphaFoldDB" id="A0A4Y7IZC3"/>
<keyword evidence="5" id="KW-1185">Reference proteome</keyword>
<dbReference type="InterPro" id="IPR051343">
    <property type="entry name" value="G-type_lectin_kinases/EP1-like"/>
</dbReference>
<protein>
    <recommendedName>
        <fullName evidence="3">Bulb-type lectin domain-containing protein</fullName>
    </recommendedName>
</protein>
<dbReference type="Proteomes" id="UP000316621">
    <property type="component" value="Chromosome 2"/>
</dbReference>
<dbReference type="CDD" id="cd00028">
    <property type="entry name" value="B_lectin"/>
    <property type="match status" value="1"/>
</dbReference>
<name>A0A4Y7IZC3_PAPSO</name>
<feature type="domain" description="Bulb-type lectin" evidence="3">
    <location>
        <begin position="31"/>
        <end position="169"/>
    </location>
</feature>
<evidence type="ECO:0000313" key="5">
    <source>
        <dbReference type="Proteomes" id="UP000316621"/>
    </source>
</evidence>
<dbReference type="OrthoDB" id="1895837at2759"/>
<dbReference type="SUPFAM" id="SSF51110">
    <property type="entry name" value="alpha-D-mannose-specific plant lectins"/>
    <property type="match status" value="1"/>
</dbReference>
<gene>
    <name evidence="4" type="ORF">C5167_021190</name>
</gene>
<feature type="signal peptide" evidence="2">
    <location>
        <begin position="1"/>
        <end position="20"/>
    </location>
</feature>
<dbReference type="SMART" id="SM00108">
    <property type="entry name" value="B_lectin"/>
    <property type="match status" value="1"/>
</dbReference>
<dbReference type="Pfam" id="PF01453">
    <property type="entry name" value="B_lectin"/>
    <property type="match status" value="1"/>
</dbReference>
<keyword evidence="1 2" id="KW-0732">Signal</keyword>
<evidence type="ECO:0000256" key="2">
    <source>
        <dbReference type="SAM" id="SignalP"/>
    </source>
</evidence>
<reference evidence="4 5" key="1">
    <citation type="journal article" date="2018" name="Science">
        <title>The opium poppy genome and morphinan production.</title>
        <authorList>
            <person name="Guo L."/>
            <person name="Winzer T."/>
            <person name="Yang X."/>
            <person name="Li Y."/>
            <person name="Ning Z."/>
            <person name="He Z."/>
            <person name="Teodor R."/>
            <person name="Lu Y."/>
            <person name="Bowser T.A."/>
            <person name="Graham I.A."/>
            <person name="Ye K."/>
        </authorList>
    </citation>
    <scope>NUCLEOTIDE SEQUENCE [LARGE SCALE GENOMIC DNA]</scope>
    <source>
        <strain evidence="5">cv. HN1</strain>
        <tissue evidence="4">Leaves</tissue>
    </source>
</reference>
<sequence>MASLLPHFLLLCIIFFCCSSSVFVESTVSKTKTFQFKIEGDVNEYYFGGSGENGADYRLVQLKHAFVYPFALYFYNTTPNAFFFGIGATEFDDLMTIRWVWTANLNDHVGDNATLTFGRDGNLVLANADGRIGWQTNTTNKGVTSISMKPSGNLVLHDKKGRFIWQSFQHPTDSLLVGQSLELNSGTKLVSHNLRYSMMTDDKKGLIMLLNTSSKFIQYAGWGAMGLLNATLHAVQRVNLVQPNSDAMATGNTTFFLTLGFAKQTRRVILNTIDSVFTFAFLRLESDGNLRLYAFVLIDAGPDIRSFRAWVTPYAFFGDTVKECALDSKCGSSGKCDRKLCSACPRNSTSGCLITPRRK</sequence>